<accession>A0AC58NYU6</accession>
<evidence type="ECO:0000313" key="1">
    <source>
        <dbReference type="Proteomes" id="UP001732780"/>
    </source>
</evidence>
<name>A0AC58NYU6_CAMBA</name>
<protein>
    <submittedName>
        <fullName evidence="2">Uncharacterized protein LOC141573277 isoform X1</fullName>
    </submittedName>
</protein>
<proteinExistence type="predicted"/>
<evidence type="ECO:0000313" key="2">
    <source>
        <dbReference type="RefSeq" id="XP_074202947.1"/>
    </source>
</evidence>
<keyword evidence="1" id="KW-1185">Reference proteome</keyword>
<dbReference type="Proteomes" id="UP001732780">
    <property type="component" value="Chromosome 18"/>
</dbReference>
<dbReference type="RefSeq" id="XP_074202947.1">
    <property type="nucleotide sequence ID" value="XM_074346846.1"/>
</dbReference>
<organism evidence="1 2">
    <name type="scientific">Camelus bactrianus</name>
    <name type="common">Bactrian camel</name>
    <dbReference type="NCBI Taxonomy" id="9837"/>
    <lineage>
        <taxon>Eukaryota</taxon>
        <taxon>Metazoa</taxon>
        <taxon>Chordata</taxon>
        <taxon>Craniata</taxon>
        <taxon>Vertebrata</taxon>
        <taxon>Euteleostomi</taxon>
        <taxon>Mammalia</taxon>
        <taxon>Eutheria</taxon>
        <taxon>Laurasiatheria</taxon>
        <taxon>Artiodactyla</taxon>
        <taxon>Tylopoda</taxon>
        <taxon>Camelidae</taxon>
        <taxon>Camelus</taxon>
    </lineage>
</organism>
<gene>
    <name evidence="2" type="primary">LOC141573277</name>
</gene>
<reference evidence="2" key="1">
    <citation type="submission" date="2025-08" db="UniProtKB">
        <authorList>
            <consortium name="RefSeq"/>
        </authorList>
    </citation>
    <scope>IDENTIFICATION</scope>
    <source>
        <tissue evidence="2">Blood</tissue>
    </source>
</reference>
<sequence length="283" mass="30734">MGPPPHCQALAPSPQLGTSPHLPNSRGFQPELPRCVREEEGRACACTHKVAYRTRPERVKAGREPSAPGPAPGGGTRPGVWAAARCRRRAVKGALGGGAQVGSRRLKPGLRSRLAVRRQHVEGETSRWRRMLTHSPGKGDPFITARLWQGQGELDVLRGQQLTLCILKAGHALLSLQDQLRQLLSQPAVQEAAAAHTAALIRGNRKNCAQFSGSLDWLISQLERLEASSELPAHSAELCLCLVLIHTIISDHQPCLPNTTSPITVSYDKCIERVRIVLCSLNT</sequence>